<dbReference type="PANTHER" id="PTHR11733:SF167">
    <property type="entry name" value="FI17812P1-RELATED"/>
    <property type="match status" value="1"/>
</dbReference>
<feature type="region of interest" description="Disordered" evidence="8">
    <location>
        <begin position="131"/>
        <end position="156"/>
    </location>
</feature>
<dbReference type="CDD" id="cd08662">
    <property type="entry name" value="M13"/>
    <property type="match status" value="1"/>
</dbReference>
<accession>A0ABQ0BEC8</accession>
<evidence type="ECO:0000256" key="7">
    <source>
        <dbReference type="ARBA" id="ARBA00023049"/>
    </source>
</evidence>
<keyword evidence="7" id="KW-0482">Metalloprotease</keyword>
<keyword evidence="6" id="KW-0862">Zinc</keyword>
<evidence type="ECO:0000256" key="9">
    <source>
        <dbReference type="SAM" id="SignalP"/>
    </source>
</evidence>
<dbReference type="Gene3D" id="1.10.1380.10">
    <property type="entry name" value="Neutral endopeptidase , domain2"/>
    <property type="match status" value="1"/>
</dbReference>
<dbReference type="PRINTS" id="PR00786">
    <property type="entry name" value="NEPRILYSIN"/>
</dbReference>
<evidence type="ECO:0000256" key="3">
    <source>
        <dbReference type="ARBA" id="ARBA00022670"/>
    </source>
</evidence>
<comment type="caution">
    <text evidence="12">The sequence shown here is derived from an EMBL/GenBank/DDBJ whole genome shotgun (WGS) entry which is preliminary data.</text>
</comment>
<evidence type="ECO:0000256" key="2">
    <source>
        <dbReference type="ARBA" id="ARBA00007357"/>
    </source>
</evidence>
<dbReference type="Pfam" id="PF01431">
    <property type="entry name" value="Peptidase_M13"/>
    <property type="match status" value="1"/>
</dbReference>
<dbReference type="InterPro" id="IPR024079">
    <property type="entry name" value="MetalloPept_cat_dom_sf"/>
</dbReference>
<gene>
    <name evidence="12" type="ORF">K040078D81_38960</name>
</gene>
<dbReference type="Proteomes" id="UP001600943">
    <property type="component" value="Unassembled WGS sequence"/>
</dbReference>
<protein>
    <submittedName>
        <fullName evidence="12">M13 family metallopeptidase</fullName>
    </submittedName>
</protein>
<dbReference type="InterPro" id="IPR042089">
    <property type="entry name" value="Peptidase_M13_dom_2"/>
</dbReference>
<feature type="domain" description="Peptidase M13 C-terminal" evidence="10">
    <location>
        <begin position="600"/>
        <end position="791"/>
    </location>
</feature>
<evidence type="ECO:0000259" key="10">
    <source>
        <dbReference type="Pfam" id="PF01431"/>
    </source>
</evidence>
<sequence>MKLKRLKIFMAILLVTASLAGCAAPYTEKKVPQKNTGTVAAVSPEVGELADYFMKASEGYAASPERSAVIEGMEESDKATRLQMLVLASRAFGRLPAPKGNAKRIAPPAPDLKEVPDWAKEDLQNLSDGGILAASDLTGTSDGEEEEGAAGSSILEEPVTMKDAEIISARFYAAFGTDLKDDFYTAVNQQQLNTIEIPEGEDMAGGSTSVTKHTDEQLKALILEIVNSEEDYKEGSPEQKIRTLYKNYENMDSRDQAGIEPLQKYLDAVDRAASFSELNAAIAQSVLELGNFANGLIPGIPVTDTKDSSRKVLQLMTQVPGLTKEDYEKQDGDAYKEYRNSIIEQLLAVGESREKAEAHADGILKLEKDLVDHMQSQDASGKIKEPKYYTPETLDEMMPQAKLSQLVQSIGLSQDVKMIVFDDVQFASYAKWFTEENLEIFKAIEKMALLTGYSSYLSSDLAEKFGTAGISSADIAVQNFLSDELGQLYTQRYFPAESKAEIEKMVTMLTDTFKDRINRLDWMDASSKKEALKKLDSITVLIGYPDEWNLNRARFKGTEEGGSYFENVAASEAEKWKRQIEELEKPVDPRRFPLAAYTVNAAASRNTNTIIFPAGILQAPFYDKTASFETNLGSIGSTIAHEITHMFDDGGAQYDAKGNVRDWWTNEDYTHFEKLCSNVVEYYDGYEAAPGIKANAQENLSENIADIGGIACGLELLSKMENPDYDAFFRSYANQWLRAADYSILKEMAESDIHAPNNLRCNRVLANFQEFYDTYGIKEGDGMYVPKEERVAIW</sequence>
<dbReference type="SUPFAM" id="SSF55486">
    <property type="entry name" value="Metalloproteases ('zincins'), catalytic domain"/>
    <property type="match status" value="1"/>
</dbReference>
<dbReference type="RefSeq" id="WP_302419749.1">
    <property type="nucleotide sequence ID" value="NZ_BAABYW010000001.1"/>
</dbReference>
<keyword evidence="3" id="KW-0645">Protease</keyword>
<dbReference type="Pfam" id="PF05649">
    <property type="entry name" value="Peptidase_M13_N"/>
    <property type="match status" value="1"/>
</dbReference>
<evidence type="ECO:0000313" key="13">
    <source>
        <dbReference type="Proteomes" id="UP001600943"/>
    </source>
</evidence>
<comment type="cofactor">
    <cofactor evidence="1">
        <name>Zn(2+)</name>
        <dbReference type="ChEBI" id="CHEBI:29105"/>
    </cofactor>
</comment>
<dbReference type="InterPro" id="IPR008753">
    <property type="entry name" value="Peptidase_M13_N"/>
</dbReference>
<evidence type="ECO:0000256" key="4">
    <source>
        <dbReference type="ARBA" id="ARBA00022723"/>
    </source>
</evidence>
<evidence type="ECO:0000256" key="6">
    <source>
        <dbReference type="ARBA" id="ARBA00022833"/>
    </source>
</evidence>
<dbReference type="InterPro" id="IPR018497">
    <property type="entry name" value="Peptidase_M13_C"/>
</dbReference>
<dbReference type="PANTHER" id="PTHR11733">
    <property type="entry name" value="ZINC METALLOPROTEASE FAMILY M13 NEPRILYSIN-RELATED"/>
    <property type="match status" value="1"/>
</dbReference>
<keyword evidence="9" id="KW-0732">Signal</keyword>
<dbReference type="PROSITE" id="PS51885">
    <property type="entry name" value="NEPRILYSIN"/>
    <property type="match status" value="1"/>
</dbReference>
<feature type="chain" id="PRO_5045432803" evidence="9">
    <location>
        <begin position="24"/>
        <end position="794"/>
    </location>
</feature>
<dbReference type="InterPro" id="IPR000718">
    <property type="entry name" value="Peptidase_M13"/>
</dbReference>
<evidence type="ECO:0000256" key="5">
    <source>
        <dbReference type="ARBA" id="ARBA00022801"/>
    </source>
</evidence>
<keyword evidence="5" id="KW-0378">Hydrolase</keyword>
<feature type="signal peptide" evidence="9">
    <location>
        <begin position="1"/>
        <end position="23"/>
    </location>
</feature>
<evidence type="ECO:0000259" key="11">
    <source>
        <dbReference type="Pfam" id="PF05649"/>
    </source>
</evidence>
<dbReference type="Gene3D" id="3.40.390.10">
    <property type="entry name" value="Collagenase (Catalytic Domain)"/>
    <property type="match status" value="1"/>
</dbReference>
<evidence type="ECO:0000256" key="1">
    <source>
        <dbReference type="ARBA" id="ARBA00001947"/>
    </source>
</evidence>
<organism evidence="12 13">
    <name type="scientific">Blautia hominis</name>
    <dbReference type="NCBI Taxonomy" id="2025493"/>
    <lineage>
        <taxon>Bacteria</taxon>
        <taxon>Bacillati</taxon>
        <taxon>Bacillota</taxon>
        <taxon>Clostridia</taxon>
        <taxon>Lachnospirales</taxon>
        <taxon>Lachnospiraceae</taxon>
        <taxon>Blautia</taxon>
    </lineage>
</organism>
<dbReference type="PROSITE" id="PS51257">
    <property type="entry name" value="PROKAR_LIPOPROTEIN"/>
    <property type="match status" value="1"/>
</dbReference>
<proteinExistence type="inferred from homology"/>
<evidence type="ECO:0000256" key="8">
    <source>
        <dbReference type="SAM" id="MobiDB-lite"/>
    </source>
</evidence>
<keyword evidence="13" id="KW-1185">Reference proteome</keyword>
<evidence type="ECO:0000313" key="12">
    <source>
        <dbReference type="EMBL" id="GAA6409779.1"/>
    </source>
</evidence>
<comment type="similarity">
    <text evidence="2">Belongs to the peptidase M13 family.</text>
</comment>
<keyword evidence="4" id="KW-0479">Metal-binding</keyword>
<reference evidence="12 13" key="1">
    <citation type="submission" date="2024-04" db="EMBL/GenBank/DDBJ databases">
        <title>Defined microbial consortia suppress multidrug-resistant proinflammatory Enterobacteriaceae via ecological control.</title>
        <authorList>
            <person name="Furuichi M."/>
            <person name="Kawaguchi T."/>
            <person name="Pust M."/>
            <person name="Yasuma K."/>
            <person name="Plichta D."/>
            <person name="Hasegawa N."/>
            <person name="Ohya T."/>
            <person name="Bhattarai S."/>
            <person name="Sasajima S."/>
            <person name="Aoto Y."/>
            <person name="Tuganbaev T."/>
            <person name="Yaginuma M."/>
            <person name="Ueda M."/>
            <person name="Okahashi N."/>
            <person name="Amafuji K."/>
            <person name="Kiridooshi Y."/>
            <person name="Sugita K."/>
            <person name="Strazar M."/>
            <person name="Skelly A."/>
            <person name="Suda W."/>
            <person name="Hattori M."/>
            <person name="Nakamoto N."/>
            <person name="Caballero S."/>
            <person name="Norman J."/>
            <person name="Olle B."/>
            <person name="Tanoue T."/>
            <person name="Arita M."/>
            <person name="Bucci V."/>
            <person name="Atarashi K."/>
            <person name="Xavier R."/>
            <person name="Honda K."/>
        </authorList>
    </citation>
    <scope>NUCLEOTIDE SEQUENCE [LARGE SCALE GENOMIC DNA]</scope>
    <source>
        <strain evidence="13">k04-0078-D8-1</strain>
    </source>
</reference>
<name>A0ABQ0BEC8_9FIRM</name>
<feature type="domain" description="Peptidase M13 N-terminal" evidence="11">
    <location>
        <begin position="180"/>
        <end position="545"/>
    </location>
</feature>
<dbReference type="EMBL" id="BAABYW010000001">
    <property type="protein sequence ID" value="GAA6409779.1"/>
    <property type="molecule type" value="Genomic_DNA"/>
</dbReference>